<dbReference type="Proteomes" id="UP000247612">
    <property type="component" value="Unassembled WGS sequence"/>
</dbReference>
<dbReference type="EMBL" id="QJKH01000014">
    <property type="protein sequence ID" value="PXX76208.1"/>
    <property type="molecule type" value="Genomic_DNA"/>
</dbReference>
<dbReference type="InterPro" id="IPR052942">
    <property type="entry name" value="LPS_cholinephosphotransferase"/>
</dbReference>
<dbReference type="InterPro" id="IPR007074">
    <property type="entry name" value="LicD/FKTN/FKRP_NTP_transf"/>
</dbReference>
<organism evidence="2 3">
    <name type="scientific">Dielma fastidiosa</name>
    <dbReference type="NCBI Taxonomy" id="1034346"/>
    <lineage>
        <taxon>Bacteria</taxon>
        <taxon>Bacillati</taxon>
        <taxon>Bacillota</taxon>
        <taxon>Erysipelotrichia</taxon>
        <taxon>Erysipelotrichales</taxon>
        <taxon>Erysipelotrichaceae</taxon>
        <taxon>Dielma</taxon>
    </lineage>
</organism>
<comment type="caution">
    <text evidence="2">The sequence shown here is derived from an EMBL/GenBank/DDBJ whole genome shotgun (WGS) entry which is preliminary data.</text>
</comment>
<name>A0A2V2F921_9FIRM</name>
<dbReference type="PANTHER" id="PTHR43404:SF2">
    <property type="entry name" value="LIPOPOLYSACCHARIDE CHOLINEPHOSPHOTRANSFERASE LICD"/>
    <property type="match status" value="1"/>
</dbReference>
<dbReference type="STRING" id="1034346.GCA_000313565_01848"/>
<dbReference type="GO" id="GO:0009100">
    <property type="term" value="P:glycoprotein metabolic process"/>
    <property type="evidence" value="ECO:0007669"/>
    <property type="project" value="UniProtKB-ARBA"/>
</dbReference>
<evidence type="ECO:0000313" key="2">
    <source>
        <dbReference type="EMBL" id="PXX76208.1"/>
    </source>
</evidence>
<protein>
    <submittedName>
        <fullName evidence="2">Lipopolysaccharide cholinephosphotransferase</fullName>
    </submittedName>
</protein>
<dbReference type="PANTHER" id="PTHR43404">
    <property type="entry name" value="LIPOPOLYSACCHARIDE CHOLINEPHOSPHOTRANSFERASE LICD"/>
    <property type="match status" value="1"/>
</dbReference>
<dbReference type="OrthoDB" id="9786100at2"/>
<gene>
    <name evidence="2" type="ORF">DES51_11463</name>
</gene>
<keyword evidence="3" id="KW-1185">Reference proteome</keyword>
<reference evidence="2 3" key="1">
    <citation type="submission" date="2018-05" db="EMBL/GenBank/DDBJ databases">
        <title>Genomic Encyclopedia of Type Strains, Phase IV (KMG-IV): sequencing the most valuable type-strain genomes for metagenomic binning, comparative biology and taxonomic classification.</title>
        <authorList>
            <person name="Goeker M."/>
        </authorList>
    </citation>
    <scope>NUCLEOTIDE SEQUENCE [LARGE SCALE GENOMIC DNA]</scope>
    <source>
        <strain evidence="2 3">JC118</strain>
    </source>
</reference>
<sequence length="270" mass="31326">MKEYILKTMDDGHVITVRDVQMVLLEMLKMIDKISKDYDIPYYLVGGSALGAIRHKGFIPWDDDADIAMMREDYEKFLKILPVALPEGYMFQCFDTHQEYTVTIPAMKIRKKHTYVKEANTLLANKCQDGDGLFIDVFIIDYVSEHKAVDLIHRIGNDALMPLITLCENLHMNPLGLKKLFVNHAKRYGEKAKGSPLIGYDLTWTFYSPFKPIVYPKSMIYPTRYVPFEDTMLPVPNKAEEYLKIEIGETYMQYPAEKDQQPKHIIDIKL</sequence>
<dbReference type="AlphaFoldDB" id="A0A2V2F921"/>
<feature type="domain" description="LicD/FKTN/FKRP nucleotidyltransferase" evidence="1">
    <location>
        <begin position="36"/>
        <end position="244"/>
    </location>
</feature>
<dbReference type="RefSeq" id="WP_022938153.1">
    <property type="nucleotide sequence ID" value="NZ_CABKRQ010000004.1"/>
</dbReference>
<evidence type="ECO:0000259" key="1">
    <source>
        <dbReference type="Pfam" id="PF04991"/>
    </source>
</evidence>
<dbReference type="GO" id="GO:0016740">
    <property type="term" value="F:transferase activity"/>
    <property type="evidence" value="ECO:0007669"/>
    <property type="project" value="UniProtKB-KW"/>
</dbReference>
<dbReference type="Pfam" id="PF04991">
    <property type="entry name" value="LicD"/>
    <property type="match status" value="1"/>
</dbReference>
<evidence type="ECO:0000313" key="3">
    <source>
        <dbReference type="Proteomes" id="UP000247612"/>
    </source>
</evidence>
<accession>A0A2V2F921</accession>
<proteinExistence type="predicted"/>
<keyword evidence="2" id="KW-0808">Transferase</keyword>